<dbReference type="SUPFAM" id="SSF74784">
    <property type="entry name" value="Translin"/>
    <property type="match status" value="1"/>
</dbReference>
<reference evidence="17" key="1">
    <citation type="submission" date="2022-07" db="EMBL/GenBank/DDBJ databases">
        <authorList>
            <person name="Trinca V."/>
            <person name="Uliana J.V.C."/>
            <person name="Torres T.T."/>
            <person name="Ward R.J."/>
            <person name="Monesi N."/>
        </authorList>
    </citation>
    <scope>NUCLEOTIDE SEQUENCE</scope>
    <source>
        <strain evidence="17">HSMRA1968</strain>
        <tissue evidence="17">Whole embryos</tissue>
    </source>
</reference>
<dbReference type="GO" id="GO:0005634">
    <property type="term" value="C:nucleus"/>
    <property type="evidence" value="ECO:0007669"/>
    <property type="project" value="UniProtKB-SubCell"/>
</dbReference>
<dbReference type="OrthoDB" id="829at2759"/>
<evidence type="ECO:0000256" key="12">
    <source>
        <dbReference type="ARBA" id="ARBA00023242"/>
    </source>
</evidence>
<dbReference type="FunFam" id="1.20.58.200:FF:000002">
    <property type="entry name" value="Putative translin"/>
    <property type="match status" value="1"/>
</dbReference>
<dbReference type="InterPro" id="IPR016068">
    <property type="entry name" value="Translin_N"/>
</dbReference>
<name>A0A9Q0N5Y5_9DIPT</name>
<protein>
    <recommendedName>
        <fullName evidence="5">Translin</fullName>
    </recommendedName>
    <alternativeName>
        <fullName evidence="15">Component 3 of promoter of RISC</fullName>
    </alternativeName>
</protein>
<keyword evidence="18" id="KW-1185">Reference proteome</keyword>
<comment type="subcellular location">
    <subcellularLocation>
        <location evidence="2">Cytoplasm</location>
    </subcellularLocation>
    <subcellularLocation>
        <location evidence="1">Nucleus</location>
    </subcellularLocation>
</comment>
<dbReference type="GO" id="GO:0005737">
    <property type="term" value="C:cytoplasm"/>
    <property type="evidence" value="ECO:0007669"/>
    <property type="project" value="UniProtKB-SubCell"/>
</dbReference>
<evidence type="ECO:0000256" key="1">
    <source>
        <dbReference type="ARBA" id="ARBA00004123"/>
    </source>
</evidence>
<keyword evidence="16" id="KW-0460">Magnesium</keyword>
<evidence type="ECO:0000256" key="8">
    <source>
        <dbReference type="ARBA" id="ARBA00022759"/>
    </source>
</evidence>
<dbReference type="GO" id="GO:0043565">
    <property type="term" value="F:sequence-specific DNA binding"/>
    <property type="evidence" value="ECO:0007669"/>
    <property type="project" value="InterPro"/>
</dbReference>
<keyword evidence="10" id="KW-0694">RNA-binding</keyword>
<dbReference type="AlphaFoldDB" id="A0A9Q0N5Y5"/>
<dbReference type="InterPro" id="IPR033956">
    <property type="entry name" value="Translin"/>
</dbReference>
<comment type="caution">
    <text evidence="17">The sequence shown here is derived from an EMBL/GenBank/DDBJ whole genome shotgun (WGS) entry which is preliminary data.</text>
</comment>
<accession>A0A9Q0N5Y5</accession>
<comment type="subunit">
    <text evidence="4">Ring-shaped heterooctamer of six TSN and two TSNAX subunits, DNA/RNA binding occurs inside the ring.</text>
</comment>
<dbReference type="GO" id="GO:0016070">
    <property type="term" value="P:RNA metabolic process"/>
    <property type="evidence" value="ECO:0007669"/>
    <property type="project" value="InterPro"/>
</dbReference>
<keyword evidence="9" id="KW-0378">Hydrolase</keyword>
<dbReference type="PANTHER" id="PTHR10741">
    <property type="entry name" value="TRANSLIN AND TRANSLIN ASSOCIATED PROTEIN X"/>
    <property type="match status" value="1"/>
</dbReference>
<proteinExistence type="inferred from homology"/>
<dbReference type="Gene3D" id="1.20.58.200">
    <property type="entry name" value="Translin, domain 2"/>
    <property type="match status" value="1"/>
</dbReference>
<sequence length="218" mass="25089">DVFSKFQEHINREQEVREQIRDIVKLIDSSAKQAATTLQIIHSDLSKITEKCIQARKCFEECKEQYTKLGNLIPTEQYYRYSEWHYLTQTIVFLIALTVYLESGTLVTRESVAGILGIKTVQKDGFHLDVEDYLMGLLLLATELSRFAINSVTLGDYERPLKVSRFVGDLSSGFRLLNLKNDSLRKRFDALKYDVKKIEEVVYDIKIRGLIPASDVAE</sequence>
<dbReference type="GO" id="GO:0003697">
    <property type="term" value="F:single-stranded DNA binding"/>
    <property type="evidence" value="ECO:0007669"/>
    <property type="project" value="InterPro"/>
</dbReference>
<keyword evidence="8" id="KW-0255">Endonuclease</keyword>
<evidence type="ECO:0000256" key="13">
    <source>
        <dbReference type="ARBA" id="ARBA00025374"/>
    </source>
</evidence>
<evidence type="ECO:0000256" key="7">
    <source>
        <dbReference type="ARBA" id="ARBA00022722"/>
    </source>
</evidence>
<dbReference type="FunFam" id="1.20.58.190:FF:000001">
    <property type="entry name" value="Translin"/>
    <property type="match status" value="1"/>
</dbReference>
<dbReference type="CDD" id="cd14819">
    <property type="entry name" value="Translin"/>
    <property type="match status" value="1"/>
</dbReference>
<evidence type="ECO:0000256" key="10">
    <source>
        <dbReference type="ARBA" id="ARBA00022884"/>
    </source>
</evidence>
<evidence type="ECO:0000313" key="18">
    <source>
        <dbReference type="Proteomes" id="UP001151699"/>
    </source>
</evidence>
<evidence type="ECO:0000256" key="3">
    <source>
        <dbReference type="ARBA" id="ARBA00005902"/>
    </source>
</evidence>
<dbReference type="GO" id="GO:0016787">
    <property type="term" value="F:hydrolase activity"/>
    <property type="evidence" value="ECO:0007669"/>
    <property type="project" value="UniProtKB-KW"/>
</dbReference>
<comment type="function">
    <text evidence="14">Exhibits both single-stranded and double-stranded endoribonuclease activity. May act as an activator of RNA-induced silencing complex (RISC) by facilitating endonucleolytic cleavage of the siRNA passenger strand.</text>
</comment>
<comment type="similarity">
    <text evidence="3">Belongs to the translin family.</text>
</comment>
<feature type="non-terminal residue" evidence="17">
    <location>
        <position position="218"/>
    </location>
</feature>
<organism evidence="17 18">
    <name type="scientific">Pseudolycoriella hygida</name>
    <dbReference type="NCBI Taxonomy" id="35572"/>
    <lineage>
        <taxon>Eukaryota</taxon>
        <taxon>Metazoa</taxon>
        <taxon>Ecdysozoa</taxon>
        <taxon>Arthropoda</taxon>
        <taxon>Hexapoda</taxon>
        <taxon>Insecta</taxon>
        <taxon>Pterygota</taxon>
        <taxon>Neoptera</taxon>
        <taxon>Endopterygota</taxon>
        <taxon>Diptera</taxon>
        <taxon>Nematocera</taxon>
        <taxon>Sciaroidea</taxon>
        <taxon>Sciaridae</taxon>
        <taxon>Pseudolycoriella</taxon>
    </lineage>
</organism>
<keyword evidence="11" id="KW-0238">DNA-binding</keyword>
<dbReference type="InterPro" id="IPR016069">
    <property type="entry name" value="Translin_C"/>
</dbReference>
<evidence type="ECO:0000256" key="16">
    <source>
        <dbReference type="PIRSR" id="PIRSR602848-1"/>
    </source>
</evidence>
<feature type="binding site" evidence="16">
    <location>
        <position position="143"/>
    </location>
    <ligand>
        <name>Mg(2+)</name>
        <dbReference type="ChEBI" id="CHEBI:18420"/>
    </ligand>
</feature>
<dbReference type="GO" id="GO:0004519">
    <property type="term" value="F:endonuclease activity"/>
    <property type="evidence" value="ECO:0007669"/>
    <property type="project" value="UniProtKB-KW"/>
</dbReference>
<evidence type="ECO:0000256" key="15">
    <source>
        <dbReference type="ARBA" id="ARBA00030513"/>
    </source>
</evidence>
<evidence type="ECO:0000313" key="17">
    <source>
        <dbReference type="EMBL" id="KAJ6644193.1"/>
    </source>
</evidence>
<keyword evidence="16" id="KW-0479">Metal-binding</keyword>
<dbReference type="GO" id="GO:0046872">
    <property type="term" value="F:metal ion binding"/>
    <property type="evidence" value="ECO:0007669"/>
    <property type="project" value="UniProtKB-KW"/>
</dbReference>
<dbReference type="Gene3D" id="1.20.58.190">
    <property type="entry name" value="Translin, domain 1"/>
    <property type="match status" value="1"/>
</dbReference>
<evidence type="ECO:0000256" key="2">
    <source>
        <dbReference type="ARBA" id="ARBA00004496"/>
    </source>
</evidence>
<evidence type="ECO:0000256" key="5">
    <source>
        <dbReference type="ARBA" id="ARBA00022196"/>
    </source>
</evidence>
<dbReference type="Pfam" id="PF01997">
    <property type="entry name" value="Translin"/>
    <property type="match status" value="1"/>
</dbReference>
<dbReference type="Proteomes" id="UP001151699">
    <property type="component" value="Chromosome B"/>
</dbReference>
<dbReference type="EMBL" id="WJQU01000002">
    <property type="protein sequence ID" value="KAJ6644193.1"/>
    <property type="molecule type" value="Genomic_DNA"/>
</dbReference>
<comment type="function">
    <text evidence="13">DNA-binding protein that specifically recognizes consensus sequences at the breakpoint junctions in chromosomal translocations, mostly involving immunoglobulin (Ig)/T-cell receptor gene segments. Seems to recognize single-stranded DNA ends generated by staggered breaks occurring at recombination hot spots.</text>
</comment>
<dbReference type="GO" id="GO:0003723">
    <property type="term" value="F:RNA binding"/>
    <property type="evidence" value="ECO:0007669"/>
    <property type="project" value="UniProtKB-KW"/>
</dbReference>
<evidence type="ECO:0000256" key="4">
    <source>
        <dbReference type="ARBA" id="ARBA00011685"/>
    </source>
</evidence>
<evidence type="ECO:0000256" key="6">
    <source>
        <dbReference type="ARBA" id="ARBA00022490"/>
    </source>
</evidence>
<keyword evidence="7" id="KW-0540">Nuclease</keyword>
<evidence type="ECO:0000256" key="14">
    <source>
        <dbReference type="ARBA" id="ARBA00025410"/>
    </source>
</evidence>
<evidence type="ECO:0000256" key="11">
    <source>
        <dbReference type="ARBA" id="ARBA00023125"/>
    </source>
</evidence>
<keyword evidence="12" id="KW-0539">Nucleus</keyword>
<keyword evidence="6" id="KW-0963">Cytoplasm</keyword>
<evidence type="ECO:0000256" key="9">
    <source>
        <dbReference type="ARBA" id="ARBA00022801"/>
    </source>
</evidence>
<dbReference type="InterPro" id="IPR036081">
    <property type="entry name" value="Translin_sf"/>
</dbReference>
<dbReference type="InterPro" id="IPR002848">
    <property type="entry name" value="Translin_fam"/>
</dbReference>
<gene>
    <name evidence="17" type="primary">TSN_1</name>
    <name evidence="17" type="ORF">Bhyg_09160</name>
</gene>